<evidence type="ECO:0000313" key="3">
    <source>
        <dbReference type="EMBL" id="CAE0434211.1"/>
    </source>
</evidence>
<name>A0A7S3LLD2_9STRA</name>
<keyword evidence="2" id="KW-0472">Membrane</keyword>
<sequence>MAAKTEAKPSVVETKNNPTKPIIDPNDTFIEAIMRQKHIDHEASHSNLINQFLHLISSSIFLYCYAIFFNDYERAVYLGLTSLIIRQAGHYVFEPPCHDAEQAMLGFDTQNKVKIVITYGAVPALLFLKLVTDGTIEFSLAQLWLVVTMSVVFGRVALLWYRYSFAVSMHWYIKFITDPFTDIPAYWMSSYQIFQPKLLKGALHMSFPSTFEKPEGYVAPKSGYDKKNH</sequence>
<feature type="region of interest" description="Disordered" evidence="1">
    <location>
        <begin position="1"/>
        <end position="22"/>
    </location>
</feature>
<keyword evidence="2" id="KW-1133">Transmembrane helix</keyword>
<organism evidence="3">
    <name type="scientific">Aplanochytrium stocchinoi</name>
    <dbReference type="NCBI Taxonomy" id="215587"/>
    <lineage>
        <taxon>Eukaryota</taxon>
        <taxon>Sar</taxon>
        <taxon>Stramenopiles</taxon>
        <taxon>Bigyra</taxon>
        <taxon>Labyrinthulomycetes</taxon>
        <taxon>Thraustochytrida</taxon>
        <taxon>Thraustochytriidae</taxon>
        <taxon>Aplanochytrium</taxon>
    </lineage>
</organism>
<accession>A0A7S3LLD2</accession>
<dbReference type="AlphaFoldDB" id="A0A7S3LLD2"/>
<feature type="transmembrane region" description="Helical" evidence="2">
    <location>
        <begin position="52"/>
        <end position="69"/>
    </location>
</feature>
<evidence type="ECO:0000256" key="2">
    <source>
        <dbReference type="SAM" id="Phobius"/>
    </source>
</evidence>
<protein>
    <submittedName>
        <fullName evidence="3">Uncharacterized protein</fullName>
    </submittedName>
</protein>
<reference evidence="3" key="1">
    <citation type="submission" date="2021-01" db="EMBL/GenBank/DDBJ databases">
        <authorList>
            <person name="Corre E."/>
            <person name="Pelletier E."/>
            <person name="Niang G."/>
            <person name="Scheremetjew M."/>
            <person name="Finn R."/>
            <person name="Kale V."/>
            <person name="Holt S."/>
            <person name="Cochrane G."/>
            <person name="Meng A."/>
            <person name="Brown T."/>
            <person name="Cohen L."/>
        </authorList>
    </citation>
    <scope>NUCLEOTIDE SEQUENCE</scope>
    <source>
        <strain evidence="3">GSBS06</strain>
    </source>
</reference>
<dbReference type="EMBL" id="HBIN01006200">
    <property type="protein sequence ID" value="CAE0434211.1"/>
    <property type="molecule type" value="Transcribed_RNA"/>
</dbReference>
<keyword evidence="2" id="KW-0812">Transmembrane</keyword>
<evidence type="ECO:0000256" key="1">
    <source>
        <dbReference type="SAM" id="MobiDB-lite"/>
    </source>
</evidence>
<proteinExistence type="predicted"/>
<gene>
    <name evidence="3" type="ORF">ASTO00021_LOCUS4515</name>
</gene>
<feature type="transmembrane region" description="Helical" evidence="2">
    <location>
        <begin position="143"/>
        <end position="161"/>
    </location>
</feature>